<dbReference type="InterPro" id="IPR013328">
    <property type="entry name" value="6PGD_dom2"/>
</dbReference>
<dbReference type="InterPro" id="IPR006109">
    <property type="entry name" value="G3P_DH_NAD-dep_C"/>
</dbReference>
<feature type="domain" description="Glycerol-3-phosphate dehydrogenase NAD-dependent C-terminal" evidence="1">
    <location>
        <begin position="1"/>
        <end position="39"/>
    </location>
</feature>
<evidence type="ECO:0000313" key="2">
    <source>
        <dbReference type="EMBL" id="MBO8476903.1"/>
    </source>
</evidence>
<evidence type="ECO:0000259" key="1">
    <source>
        <dbReference type="Pfam" id="PF07479"/>
    </source>
</evidence>
<dbReference type="Gene3D" id="1.10.1040.10">
    <property type="entry name" value="N-(1-d-carboxylethyl)-l-norvaline Dehydrogenase, domain 2"/>
    <property type="match status" value="1"/>
</dbReference>
<reference evidence="2" key="2">
    <citation type="journal article" date="2021" name="PeerJ">
        <title>Extensive microbial diversity within the chicken gut microbiome revealed by metagenomics and culture.</title>
        <authorList>
            <person name="Gilroy R."/>
            <person name="Ravi A."/>
            <person name="Getino M."/>
            <person name="Pursley I."/>
            <person name="Horton D.L."/>
            <person name="Alikhan N.F."/>
            <person name="Baker D."/>
            <person name="Gharbi K."/>
            <person name="Hall N."/>
            <person name="Watson M."/>
            <person name="Adriaenssens E.M."/>
            <person name="Foster-Nyarko E."/>
            <person name="Jarju S."/>
            <person name="Secka A."/>
            <person name="Antonio M."/>
            <person name="Oren A."/>
            <person name="Chaudhuri R.R."/>
            <person name="La Ragione R."/>
            <person name="Hildebrand F."/>
            <person name="Pallen M.J."/>
        </authorList>
    </citation>
    <scope>NUCLEOTIDE SEQUENCE</scope>
    <source>
        <strain evidence="2">6919</strain>
    </source>
</reference>
<evidence type="ECO:0000313" key="3">
    <source>
        <dbReference type="Proteomes" id="UP000823598"/>
    </source>
</evidence>
<dbReference type="AlphaFoldDB" id="A0A9D9IQG1"/>
<dbReference type="GO" id="GO:0006072">
    <property type="term" value="P:glycerol-3-phosphate metabolic process"/>
    <property type="evidence" value="ECO:0007669"/>
    <property type="project" value="InterPro"/>
</dbReference>
<comment type="caution">
    <text evidence="2">The sequence shown here is derived from an EMBL/GenBank/DDBJ whole genome shotgun (WGS) entry which is preliminary data.</text>
</comment>
<feature type="non-terminal residue" evidence="2">
    <location>
        <position position="1"/>
    </location>
</feature>
<name>A0A9D9IQG1_9BACT</name>
<dbReference type="EMBL" id="JADIMC010000091">
    <property type="protein sequence ID" value="MBO8476903.1"/>
    <property type="molecule type" value="Genomic_DNA"/>
</dbReference>
<reference evidence="2" key="1">
    <citation type="submission" date="2020-10" db="EMBL/GenBank/DDBJ databases">
        <authorList>
            <person name="Gilroy R."/>
        </authorList>
    </citation>
    <scope>NUCLEOTIDE SEQUENCE</scope>
    <source>
        <strain evidence="2">6919</strain>
    </source>
</reference>
<protein>
    <submittedName>
        <fullName evidence="2">Glycerol-3-phosphate dehydrogenase</fullName>
    </submittedName>
</protein>
<proteinExistence type="predicted"/>
<organism evidence="2 3">
    <name type="scientific">Candidatus Limisoma faecipullorum</name>
    <dbReference type="NCBI Taxonomy" id="2840854"/>
    <lineage>
        <taxon>Bacteria</taxon>
        <taxon>Pseudomonadati</taxon>
        <taxon>Bacteroidota</taxon>
        <taxon>Bacteroidia</taxon>
        <taxon>Bacteroidales</taxon>
        <taxon>Candidatus Limisoma</taxon>
    </lineage>
</organism>
<dbReference type="GO" id="GO:0005975">
    <property type="term" value="P:carbohydrate metabolic process"/>
    <property type="evidence" value="ECO:0007669"/>
    <property type="project" value="InterPro"/>
</dbReference>
<dbReference type="Proteomes" id="UP000823598">
    <property type="component" value="Unassembled WGS sequence"/>
</dbReference>
<dbReference type="InterPro" id="IPR008927">
    <property type="entry name" value="6-PGluconate_DH-like_C_sf"/>
</dbReference>
<dbReference type="Pfam" id="PF07479">
    <property type="entry name" value="NAD_Gly3P_dh_C"/>
    <property type="match status" value="1"/>
</dbReference>
<sequence>GYYGTKCIYEINKRYNVEMPILDCVYDILYNKASAQKAIADLATKLH</sequence>
<dbReference type="SUPFAM" id="SSF48179">
    <property type="entry name" value="6-phosphogluconate dehydrogenase C-terminal domain-like"/>
    <property type="match status" value="1"/>
</dbReference>
<accession>A0A9D9IQG1</accession>
<gene>
    <name evidence="2" type="ORF">IAB88_07915</name>
</gene>